<gene>
    <name evidence="1" type="ORF">EMPG_09475</name>
</gene>
<proteinExistence type="predicted"/>
<organism evidence="1 2">
    <name type="scientific">Blastomyces silverae</name>
    <dbReference type="NCBI Taxonomy" id="2060906"/>
    <lineage>
        <taxon>Eukaryota</taxon>
        <taxon>Fungi</taxon>
        <taxon>Dikarya</taxon>
        <taxon>Ascomycota</taxon>
        <taxon>Pezizomycotina</taxon>
        <taxon>Eurotiomycetes</taxon>
        <taxon>Eurotiomycetidae</taxon>
        <taxon>Onygenales</taxon>
        <taxon>Ajellomycetaceae</taxon>
        <taxon>Blastomyces</taxon>
    </lineage>
</organism>
<dbReference type="EMBL" id="LDEV01000702">
    <property type="protein sequence ID" value="KLJ12786.1"/>
    <property type="molecule type" value="Genomic_DNA"/>
</dbReference>
<evidence type="ECO:0000313" key="2">
    <source>
        <dbReference type="Proteomes" id="UP000053573"/>
    </source>
</evidence>
<evidence type="ECO:0000313" key="1">
    <source>
        <dbReference type="EMBL" id="KLJ12786.1"/>
    </source>
</evidence>
<dbReference type="Proteomes" id="UP000053573">
    <property type="component" value="Unassembled WGS sequence"/>
</dbReference>
<name>A0A0H1BUR4_9EURO</name>
<protein>
    <submittedName>
        <fullName evidence="1">Uncharacterized protein</fullName>
    </submittedName>
</protein>
<comment type="caution">
    <text evidence="1">The sequence shown here is derived from an EMBL/GenBank/DDBJ whole genome shotgun (WGS) entry which is preliminary data.</text>
</comment>
<keyword evidence="2" id="KW-1185">Reference proteome</keyword>
<accession>A0A0H1BUR4</accession>
<sequence length="51" mass="5991">MLSVLSTVSQIYDHSFSHHIISDQTYENLLRFLISDSHIETHFQNLTVSER</sequence>
<reference evidence="2" key="1">
    <citation type="journal article" date="2015" name="PLoS Genet.">
        <title>The dynamic genome and transcriptome of the human fungal pathogen Blastomyces and close relative Emmonsia.</title>
        <authorList>
            <person name="Munoz J.F."/>
            <person name="Gauthier G.M."/>
            <person name="Desjardins C.A."/>
            <person name="Gallo J.E."/>
            <person name="Holder J."/>
            <person name="Sullivan T.D."/>
            <person name="Marty A.J."/>
            <person name="Carmen J.C."/>
            <person name="Chen Z."/>
            <person name="Ding L."/>
            <person name="Gujja S."/>
            <person name="Magrini V."/>
            <person name="Misas E."/>
            <person name="Mitreva M."/>
            <person name="Priest M."/>
            <person name="Saif S."/>
            <person name="Whiston E.A."/>
            <person name="Young S."/>
            <person name="Zeng Q."/>
            <person name="Goldman W.E."/>
            <person name="Mardis E.R."/>
            <person name="Taylor J.W."/>
            <person name="McEwen J.G."/>
            <person name="Clay O.K."/>
            <person name="Klein B.S."/>
            <person name="Cuomo C.A."/>
        </authorList>
    </citation>
    <scope>NUCLEOTIDE SEQUENCE [LARGE SCALE GENOMIC DNA]</scope>
    <source>
        <strain evidence="2">UAMH 139</strain>
    </source>
</reference>
<dbReference type="AlphaFoldDB" id="A0A0H1BUR4"/>